<dbReference type="Pfam" id="PF11600">
    <property type="entry name" value="CAF1A_acidic"/>
    <property type="match status" value="1"/>
</dbReference>
<dbReference type="GeneID" id="136821073"/>
<feature type="compositionally biased region" description="Acidic residues" evidence="7">
    <location>
        <begin position="473"/>
        <end position="505"/>
    </location>
</feature>
<feature type="region of interest" description="Disordered" evidence="7">
    <location>
        <begin position="604"/>
        <end position="636"/>
    </location>
</feature>
<comment type="subcellular location">
    <subcellularLocation>
        <location evidence="1">Nucleus</location>
    </subcellularLocation>
</comment>
<reference evidence="10" key="1">
    <citation type="submission" date="2021-01" db="UniProtKB">
        <authorList>
            <consortium name="EnsemblMetazoa"/>
        </authorList>
    </citation>
    <scope>IDENTIFICATION</scope>
</reference>
<organism evidence="10 11">
    <name type="scientific">Clytia hemisphaerica</name>
    <dbReference type="NCBI Taxonomy" id="252671"/>
    <lineage>
        <taxon>Eukaryota</taxon>
        <taxon>Metazoa</taxon>
        <taxon>Cnidaria</taxon>
        <taxon>Hydrozoa</taxon>
        <taxon>Hydroidolina</taxon>
        <taxon>Leptothecata</taxon>
        <taxon>Obeliida</taxon>
        <taxon>Clytiidae</taxon>
        <taxon>Clytia</taxon>
    </lineage>
</organism>
<feature type="compositionally biased region" description="Polar residues" evidence="7">
    <location>
        <begin position="386"/>
        <end position="397"/>
    </location>
</feature>
<proteinExistence type="predicted"/>
<dbReference type="GO" id="GO:0005634">
    <property type="term" value="C:nucleus"/>
    <property type="evidence" value="ECO:0007669"/>
    <property type="project" value="UniProtKB-SubCell"/>
</dbReference>
<feature type="region of interest" description="Disordered" evidence="7">
    <location>
        <begin position="30"/>
        <end position="64"/>
    </location>
</feature>
<accession>A0A7M5X545</accession>
<evidence type="ECO:0000256" key="1">
    <source>
        <dbReference type="ARBA" id="ARBA00004123"/>
    </source>
</evidence>
<dbReference type="EnsemblMetazoa" id="CLYHEMT017317.1">
    <property type="protein sequence ID" value="CLYHEMP017317.1"/>
    <property type="gene ID" value="CLYHEMG017317"/>
</dbReference>
<feature type="compositionally biased region" description="Basic and acidic residues" evidence="7">
    <location>
        <begin position="134"/>
        <end position="258"/>
    </location>
</feature>
<dbReference type="GO" id="GO:0006281">
    <property type="term" value="P:DNA repair"/>
    <property type="evidence" value="ECO:0007669"/>
    <property type="project" value="UniProtKB-KW"/>
</dbReference>
<keyword evidence="2" id="KW-0235">DNA replication</keyword>
<evidence type="ECO:0000313" key="10">
    <source>
        <dbReference type="EnsemblMetazoa" id="CLYHEMP017317.1"/>
    </source>
</evidence>
<keyword evidence="11" id="KW-1185">Reference proteome</keyword>
<feature type="domain" description="Chromatin assembly factor 1 subunit A dimerization" evidence="9">
    <location>
        <begin position="433"/>
        <end position="502"/>
    </location>
</feature>
<feature type="compositionally biased region" description="Polar residues" evidence="7">
    <location>
        <begin position="89"/>
        <end position="102"/>
    </location>
</feature>
<evidence type="ECO:0000256" key="4">
    <source>
        <dbReference type="ARBA" id="ARBA00023186"/>
    </source>
</evidence>
<evidence type="ECO:0000256" key="2">
    <source>
        <dbReference type="ARBA" id="ARBA00022705"/>
    </source>
</evidence>
<feature type="region of interest" description="Disordered" evidence="7">
    <location>
        <begin position="473"/>
        <end position="552"/>
    </location>
</feature>
<feature type="region of interest" description="Disordered" evidence="7">
    <location>
        <begin position="351"/>
        <end position="422"/>
    </location>
</feature>
<feature type="domain" description="Chromatin assembly factor 1 p150 subunit acidic region" evidence="8">
    <location>
        <begin position="176"/>
        <end position="299"/>
    </location>
</feature>
<evidence type="ECO:0000256" key="7">
    <source>
        <dbReference type="SAM" id="MobiDB-lite"/>
    </source>
</evidence>
<dbReference type="OrthoDB" id="5990232at2759"/>
<feature type="compositionally biased region" description="Basic and acidic residues" evidence="7">
    <location>
        <begin position="534"/>
        <end position="552"/>
    </location>
</feature>
<evidence type="ECO:0008006" key="12">
    <source>
        <dbReference type="Google" id="ProtNLM"/>
    </source>
</evidence>
<dbReference type="PANTHER" id="PTHR15272">
    <property type="entry name" value="CHROMATIN ASSEMBLY FACTOR 1 SUBUNIT A CAF-1 SUBUNIT A"/>
    <property type="match status" value="1"/>
</dbReference>
<feature type="compositionally biased region" description="Acidic residues" evidence="7">
    <location>
        <begin position="515"/>
        <end position="533"/>
    </location>
</feature>
<dbReference type="AlphaFoldDB" id="A0A7M5X545"/>
<protein>
    <recommendedName>
        <fullName evidence="12">Chromatin assembly factor 1 subunit A</fullName>
    </recommendedName>
</protein>
<evidence type="ECO:0000256" key="6">
    <source>
        <dbReference type="ARBA" id="ARBA00023242"/>
    </source>
</evidence>
<dbReference type="InterPro" id="IPR022043">
    <property type="entry name" value="CAF1A_DD"/>
</dbReference>
<dbReference type="GO" id="GO:0006334">
    <property type="term" value="P:nucleosome assembly"/>
    <property type="evidence" value="ECO:0007669"/>
    <property type="project" value="TreeGrafter"/>
</dbReference>
<dbReference type="RefSeq" id="XP_066933408.1">
    <property type="nucleotide sequence ID" value="XM_067077307.1"/>
</dbReference>
<dbReference type="InterPro" id="IPR021644">
    <property type="entry name" value="CAF-1_p150_acidic"/>
</dbReference>
<keyword evidence="4" id="KW-0143">Chaperone</keyword>
<evidence type="ECO:0000259" key="8">
    <source>
        <dbReference type="Pfam" id="PF11600"/>
    </source>
</evidence>
<evidence type="ECO:0000259" key="9">
    <source>
        <dbReference type="Pfam" id="PF12253"/>
    </source>
</evidence>
<keyword evidence="6" id="KW-0539">Nucleus</keyword>
<feature type="compositionally biased region" description="Basic and acidic residues" evidence="7">
    <location>
        <begin position="103"/>
        <end position="118"/>
    </location>
</feature>
<evidence type="ECO:0000256" key="5">
    <source>
        <dbReference type="ARBA" id="ARBA00023204"/>
    </source>
</evidence>
<feature type="region of interest" description="Disordered" evidence="7">
    <location>
        <begin position="85"/>
        <end position="263"/>
    </location>
</feature>
<feature type="compositionally biased region" description="Basic and acidic residues" evidence="7">
    <location>
        <begin position="35"/>
        <end position="45"/>
    </location>
</feature>
<dbReference type="GO" id="GO:0006260">
    <property type="term" value="P:DNA replication"/>
    <property type="evidence" value="ECO:0007669"/>
    <property type="project" value="UniProtKB-KW"/>
</dbReference>
<dbReference type="PANTHER" id="PTHR15272:SF0">
    <property type="entry name" value="CHROMATIN ASSEMBLY FACTOR 1 SUBUNIT A"/>
    <property type="match status" value="1"/>
</dbReference>
<name>A0A7M5X545_9CNID</name>
<dbReference type="Pfam" id="PF12253">
    <property type="entry name" value="CAF1A_dimeriz"/>
    <property type="match status" value="1"/>
</dbReference>
<dbReference type="Proteomes" id="UP000594262">
    <property type="component" value="Unplaced"/>
</dbReference>
<keyword evidence="3" id="KW-0227">DNA damage</keyword>
<feature type="compositionally biased region" description="Basic and acidic residues" evidence="7">
    <location>
        <begin position="352"/>
        <end position="379"/>
    </location>
</feature>
<evidence type="ECO:0000256" key="3">
    <source>
        <dbReference type="ARBA" id="ARBA00022763"/>
    </source>
</evidence>
<evidence type="ECO:0000313" key="11">
    <source>
        <dbReference type="Proteomes" id="UP000594262"/>
    </source>
</evidence>
<sequence length="799" mass="92083">MSENGVEIIQIPDDKENVLKSKKAATVNNNNIIPKNEKNTEKTKQAGENLLSPPRKKLKQESLPFPVIPKDEALEKLNNSIAEEKAAQVNENVTNVNGVKSNWTKENESKEPSTDKKSTTPNPIKKTAKSPGLSKEEKERQRLEREQLKLEKQKEIEEKKRLKEEEKKKREEERLQKQAEKEKKEQERKIEKEKKEQERKEKEKLKEEERKKKEEEKKKRDEQRENERREKEAEREKKEQEKKMEEEKKKIKEEAEKKKKEKAANQFKSFFTKKTTEKKTVEKPAKISRFANFQVTPNMTLAPCVRVRNFDKSKIDSFLEKDIADFSSYLEELAIKIANNQLSPCVTRRKLRKEEETKRKTEFETKTAQNTEKKDFEPKTKRRKSSSGLDQSMNSTDCVIINDDSNSNDNSSDDEDDNETSFVEDKQLMKAIYLKFDENTRPPYYGTWRKKSKNISGRKPFGQDTEIFNYDVDSDEEWIDEPGEDCSDNGEDDDEDVKETEEDQDGFFVPHGYLSDDEGVPDDEEDEENEENESEKLPVPKDIADAKREQDKLKSKVDSFEVAFKKKLKPRKPICIGIKFTNNIEDADPLLKDFYKISLYKSHGDSEANENEDQDGTPKKTGIEASGEVNNGSSVPLTVPEEAMPFLLKLVHGNATSIGKMIQEFQTYWVEYVKINGLDNLRKTISKKQCIKKMKEIATKGPNEKLGKICYTVNVDILQKYGIADLELGCGLTYPVLKETMLLSNGAKENGADTTETVVNGDCIMLDTLKTEDGNLQNQNVDKIPNDVSIPAENKMEVD</sequence>
<dbReference type="GO" id="GO:0033186">
    <property type="term" value="C:CAF-1 complex"/>
    <property type="evidence" value="ECO:0007669"/>
    <property type="project" value="TreeGrafter"/>
</dbReference>
<keyword evidence="5" id="KW-0234">DNA repair</keyword>